<comment type="caution">
    <text evidence="1">The sequence shown here is derived from an EMBL/GenBank/DDBJ whole genome shotgun (WGS) entry which is preliminary data.</text>
</comment>
<dbReference type="EMBL" id="LUEZ02000010">
    <property type="protein sequence ID" value="RDB29591.1"/>
    <property type="molecule type" value="Genomic_DNA"/>
</dbReference>
<sequence>MLYETTQAAADLENMAKDRAHASLEKDPSPVQELSILDIRSVAVTKDDPGNSWTLTFGCEGTSFVHEMTLSVQGILRMSDLPPVRGSREALQRRVMSLQQQVHIIGYDTETFQSALWKFYDIYELFSRTVPGNALLPWDPVVFTEGVSISAANRYFSRRRDVFHEEDIPFDDVVDPTGSLRDIQHNGIARTADNEVKYFRCTEEKGTKSYHAVSPACFKIGDILDVQIGIIAVPVKDDKMKMLPKLRAITLLSSKWTQDANFKTAIAKVPRTTNRKAKRRRVGYTVDDQLDEDLQKTTVAVRRLSLHQSDVHASMVD</sequence>
<dbReference type="InParanoid" id="A0A369K4N9"/>
<name>A0A369K4N9_HYPMA</name>
<accession>A0A369K4N9</accession>
<protein>
    <submittedName>
        <fullName evidence="1">Uncharacterized protein</fullName>
    </submittedName>
</protein>
<keyword evidence="2" id="KW-1185">Reference proteome</keyword>
<evidence type="ECO:0000313" key="2">
    <source>
        <dbReference type="Proteomes" id="UP000076154"/>
    </source>
</evidence>
<reference evidence="1" key="1">
    <citation type="submission" date="2018-04" db="EMBL/GenBank/DDBJ databases">
        <title>Whole genome sequencing of Hypsizygus marmoreus.</title>
        <authorList>
            <person name="Choi I.-G."/>
            <person name="Min B."/>
            <person name="Kim J.-G."/>
            <person name="Kim S."/>
            <person name="Oh Y.-L."/>
            <person name="Kong W.-S."/>
            <person name="Park H."/>
            <person name="Jeong J."/>
            <person name="Song E.-S."/>
        </authorList>
    </citation>
    <scope>NUCLEOTIDE SEQUENCE [LARGE SCALE GENOMIC DNA]</scope>
    <source>
        <strain evidence="1">51987-8</strain>
    </source>
</reference>
<dbReference type="OrthoDB" id="3269456at2759"/>
<dbReference type="AlphaFoldDB" id="A0A369K4N9"/>
<organism evidence="1 2">
    <name type="scientific">Hypsizygus marmoreus</name>
    <name type="common">White beech mushroom</name>
    <name type="synonym">Agaricus marmoreus</name>
    <dbReference type="NCBI Taxonomy" id="39966"/>
    <lineage>
        <taxon>Eukaryota</taxon>
        <taxon>Fungi</taxon>
        <taxon>Dikarya</taxon>
        <taxon>Basidiomycota</taxon>
        <taxon>Agaricomycotina</taxon>
        <taxon>Agaricomycetes</taxon>
        <taxon>Agaricomycetidae</taxon>
        <taxon>Agaricales</taxon>
        <taxon>Tricholomatineae</taxon>
        <taxon>Lyophyllaceae</taxon>
        <taxon>Hypsizygus</taxon>
    </lineage>
</organism>
<evidence type="ECO:0000313" key="1">
    <source>
        <dbReference type="EMBL" id="RDB29591.1"/>
    </source>
</evidence>
<gene>
    <name evidence="1" type="ORF">Hypma_016017</name>
</gene>
<dbReference type="Proteomes" id="UP000076154">
    <property type="component" value="Unassembled WGS sequence"/>
</dbReference>
<proteinExistence type="predicted"/>